<feature type="transmembrane region" description="Helical" evidence="7">
    <location>
        <begin position="335"/>
        <end position="353"/>
    </location>
</feature>
<keyword evidence="9" id="KW-1185">Reference proteome</keyword>
<evidence type="ECO:0000256" key="3">
    <source>
        <dbReference type="ARBA" id="ARBA00022448"/>
    </source>
</evidence>
<dbReference type="Gene3D" id="1.20.1250.20">
    <property type="entry name" value="MFS general substrate transporter like domains"/>
    <property type="match status" value="1"/>
</dbReference>
<dbReference type="GO" id="GO:0005765">
    <property type="term" value="C:lysosomal membrane"/>
    <property type="evidence" value="ECO:0007669"/>
    <property type="project" value="UniProtKB-SubCell"/>
</dbReference>
<feature type="transmembrane region" description="Helical" evidence="7">
    <location>
        <begin position="74"/>
        <end position="94"/>
    </location>
</feature>
<dbReference type="PIRSF" id="PIRSF015974">
    <property type="entry name" value="CLN3_BTN1"/>
    <property type="match status" value="1"/>
</dbReference>
<evidence type="ECO:0000256" key="7">
    <source>
        <dbReference type="RuleBase" id="RU361113"/>
    </source>
</evidence>
<dbReference type="Pfam" id="PF02487">
    <property type="entry name" value="CLN3"/>
    <property type="match status" value="2"/>
</dbReference>
<dbReference type="EMBL" id="JAQQBS010000004">
    <property type="protein sequence ID" value="KAK0170462.1"/>
    <property type="molecule type" value="Genomic_DNA"/>
</dbReference>
<comment type="caution">
    <text evidence="8">The sequence shown here is derived from an EMBL/GenBank/DDBJ whole genome shotgun (WGS) entry which is preliminary data.</text>
</comment>
<evidence type="ECO:0000256" key="2">
    <source>
        <dbReference type="ARBA" id="ARBA00007467"/>
    </source>
</evidence>
<name>A0AA39FIZ0_9HYME</name>
<organism evidence="8 9">
    <name type="scientific">Microctonus aethiopoides</name>
    <dbReference type="NCBI Taxonomy" id="144406"/>
    <lineage>
        <taxon>Eukaryota</taxon>
        <taxon>Metazoa</taxon>
        <taxon>Ecdysozoa</taxon>
        <taxon>Arthropoda</taxon>
        <taxon>Hexapoda</taxon>
        <taxon>Insecta</taxon>
        <taxon>Pterygota</taxon>
        <taxon>Neoptera</taxon>
        <taxon>Endopterygota</taxon>
        <taxon>Hymenoptera</taxon>
        <taxon>Apocrita</taxon>
        <taxon>Ichneumonoidea</taxon>
        <taxon>Braconidae</taxon>
        <taxon>Euphorinae</taxon>
        <taxon>Microctonus</taxon>
    </lineage>
</organism>
<reference evidence="8" key="2">
    <citation type="submission" date="2023-03" db="EMBL/GenBank/DDBJ databases">
        <authorList>
            <person name="Inwood S.N."/>
            <person name="Skelly J.G."/>
            <person name="Guhlin J."/>
            <person name="Harrop T.W.R."/>
            <person name="Goldson S.G."/>
            <person name="Dearden P.K."/>
        </authorList>
    </citation>
    <scope>NUCLEOTIDE SEQUENCE</scope>
    <source>
        <strain evidence="8">Irish</strain>
        <tissue evidence="8">Whole body</tissue>
    </source>
</reference>
<keyword evidence="7" id="KW-0458">Lysosome</keyword>
<protein>
    <recommendedName>
        <fullName evidence="7">Battenin</fullName>
    </recommendedName>
</protein>
<dbReference type="SUPFAM" id="SSF103473">
    <property type="entry name" value="MFS general substrate transporter"/>
    <property type="match status" value="1"/>
</dbReference>
<dbReference type="PANTHER" id="PTHR10981:SF0">
    <property type="entry name" value="BATTENIN"/>
    <property type="match status" value="1"/>
</dbReference>
<evidence type="ECO:0000256" key="1">
    <source>
        <dbReference type="ARBA" id="ARBA00004127"/>
    </source>
</evidence>
<keyword evidence="5 7" id="KW-1133">Transmembrane helix</keyword>
<evidence type="ECO:0000313" key="9">
    <source>
        <dbReference type="Proteomes" id="UP001168990"/>
    </source>
</evidence>
<dbReference type="InterPro" id="IPR018460">
    <property type="entry name" value="Battenin_disease_Cln3_subgr"/>
</dbReference>
<comment type="subcellular location">
    <subcellularLocation>
        <location evidence="1">Endomembrane system</location>
        <topology evidence="1">Multi-pass membrane protein</topology>
    </subcellularLocation>
    <subcellularLocation>
        <location evidence="7">Lysosome membrane</location>
        <topology evidence="7">Multi-pass membrane protein</topology>
    </subcellularLocation>
</comment>
<gene>
    <name evidence="8" type="ORF">PV328_011023</name>
</gene>
<dbReference type="AlphaFoldDB" id="A0AA39FIZ0"/>
<feature type="transmembrane region" description="Helical" evidence="7">
    <location>
        <begin position="25"/>
        <end position="46"/>
    </location>
</feature>
<evidence type="ECO:0000256" key="4">
    <source>
        <dbReference type="ARBA" id="ARBA00022692"/>
    </source>
</evidence>
<evidence type="ECO:0000256" key="6">
    <source>
        <dbReference type="ARBA" id="ARBA00023136"/>
    </source>
</evidence>
<dbReference type="PANTHER" id="PTHR10981">
    <property type="entry name" value="BATTENIN"/>
    <property type="match status" value="1"/>
</dbReference>
<proteinExistence type="inferred from homology"/>
<dbReference type="GO" id="GO:0012505">
    <property type="term" value="C:endomembrane system"/>
    <property type="evidence" value="ECO:0007669"/>
    <property type="project" value="UniProtKB-SubCell"/>
</dbReference>
<dbReference type="Proteomes" id="UP001168990">
    <property type="component" value="Unassembled WGS sequence"/>
</dbReference>
<reference evidence="8" key="1">
    <citation type="journal article" date="2023" name="bioRxiv">
        <title>Scaffold-level genome assemblies of two parasitoid biocontrol wasps reveal the parthenogenesis mechanism and an associated novel virus.</title>
        <authorList>
            <person name="Inwood S."/>
            <person name="Skelly J."/>
            <person name="Guhlin J."/>
            <person name="Harrop T."/>
            <person name="Goldson S."/>
            <person name="Dearden P."/>
        </authorList>
    </citation>
    <scope>NUCLEOTIDE SEQUENCE</scope>
    <source>
        <strain evidence="8">Irish</strain>
        <tissue evidence="8">Whole body</tissue>
    </source>
</reference>
<feature type="transmembrane region" description="Helical" evidence="7">
    <location>
        <begin position="189"/>
        <end position="207"/>
    </location>
</feature>
<evidence type="ECO:0000313" key="8">
    <source>
        <dbReference type="EMBL" id="KAK0170462.1"/>
    </source>
</evidence>
<keyword evidence="4 7" id="KW-0812">Transmembrane</keyword>
<feature type="transmembrane region" description="Helical" evidence="7">
    <location>
        <begin position="308"/>
        <end position="328"/>
    </location>
</feature>
<dbReference type="InterPro" id="IPR036259">
    <property type="entry name" value="MFS_trans_sf"/>
</dbReference>
<comment type="similarity">
    <text evidence="2 7">Belongs to the battenin family.</text>
</comment>
<dbReference type="PRINTS" id="PR01315">
    <property type="entry name" value="BATTENIN"/>
</dbReference>
<feature type="transmembrane region" description="Helical" evidence="7">
    <location>
        <begin position="158"/>
        <end position="177"/>
    </location>
</feature>
<dbReference type="InterPro" id="IPR003492">
    <property type="entry name" value="Battenin_disease_Cln3"/>
</dbReference>
<dbReference type="GO" id="GO:0051453">
    <property type="term" value="P:regulation of intracellular pH"/>
    <property type="evidence" value="ECO:0007669"/>
    <property type="project" value="TreeGrafter"/>
</dbReference>
<evidence type="ECO:0000256" key="5">
    <source>
        <dbReference type="ARBA" id="ARBA00022989"/>
    </source>
</evidence>
<keyword evidence="6 7" id="KW-0472">Membrane</keyword>
<dbReference type="GO" id="GO:0007040">
    <property type="term" value="P:lysosome organization"/>
    <property type="evidence" value="ECO:0007669"/>
    <property type="project" value="TreeGrafter"/>
</dbReference>
<sequence>MEDIKASSTIKNELNEWRITRWRNLSAFFLLGLCNNFGYVVMLSAAHDILKEKFSLVNDPTLNSTINLRGCNDLSTGAILLADIIPSLIVKFTVPFLPFYINFRMAACVITQIVGFLCVSYSNIQWLTIVGVALTSFSSGLGEVTLMSHCHKYHRENIVAWSSGTGGAGIIGAFSYAGLRTIVSTDQTLLVMLVVPILEAIAFWIIIAKPNNDTIVRHGMSSQDQIITTPKKSIKDKLKLLPGLIVFIVPLSLVYLFEYFINQGLHELVQFDNIWLSHAEQYRWLQVDYQIGVFISRSSAIFFSFKRVWLMAVLQLLNVVVFTTEAIFFYIPNIWIIFAFTFWEGLLGGGAYVNTYYRMADTVPSENLRESLGIVTMSDSLGITVAGWLAMPVHTAICKLPRPIR</sequence>
<feature type="transmembrane region" description="Helical" evidence="7">
    <location>
        <begin position="240"/>
        <end position="261"/>
    </location>
</feature>
<keyword evidence="3" id="KW-0813">Transport</keyword>
<accession>A0AA39FIZ0</accession>